<feature type="region of interest" description="Disordered" evidence="4">
    <location>
        <begin position="1"/>
        <end position="35"/>
    </location>
</feature>
<dbReference type="RefSeq" id="WP_394319514.1">
    <property type="nucleotide sequence ID" value="NZ_JBHMQU010000032.1"/>
</dbReference>
<accession>A0ABV6T423</accession>
<dbReference type="Pfam" id="PF05402">
    <property type="entry name" value="PqqD"/>
    <property type="match status" value="1"/>
</dbReference>
<evidence type="ECO:0000256" key="4">
    <source>
        <dbReference type="SAM" id="MobiDB-lite"/>
    </source>
</evidence>
<keyword evidence="3" id="KW-0884">PQQ biosynthesis</keyword>
<dbReference type="InterPro" id="IPR008792">
    <property type="entry name" value="PQQD"/>
</dbReference>
<evidence type="ECO:0000313" key="6">
    <source>
        <dbReference type="Proteomes" id="UP001589920"/>
    </source>
</evidence>
<protein>
    <submittedName>
        <fullName evidence="5">Pyrroloquinoline quinone biosynthesis peptide chaperone PqqD</fullName>
    </submittedName>
</protein>
<name>A0ABV6T423_9RHOB</name>
<dbReference type="InterPro" id="IPR022479">
    <property type="entry name" value="PqqD_bac"/>
</dbReference>
<dbReference type="Gene3D" id="1.10.10.1150">
    <property type="entry name" value="Coenzyme PQQ synthesis protein D (PqqD)"/>
    <property type="match status" value="1"/>
</dbReference>
<evidence type="ECO:0000256" key="2">
    <source>
        <dbReference type="ARBA" id="ARBA00011741"/>
    </source>
</evidence>
<dbReference type="EMBL" id="JBHMQU010000032">
    <property type="protein sequence ID" value="MFC0811990.1"/>
    <property type="molecule type" value="Genomic_DNA"/>
</dbReference>
<sequence>MVGPETSPLPAATSLDDGLKGHFIAPPPDPPLNGKTVPYLPRGVRLADDPVRGLRVLQAPERALQLDPVGEAILTSLDGRTLDEIVAELAARYDAPEAVILSDVASFLDDLIARRMVFVRSA</sequence>
<organism evidence="5 6">
    <name type="scientific">Paracoccus panacisoli</name>
    <dbReference type="NCBI Taxonomy" id="1510163"/>
    <lineage>
        <taxon>Bacteria</taxon>
        <taxon>Pseudomonadati</taxon>
        <taxon>Pseudomonadota</taxon>
        <taxon>Alphaproteobacteria</taxon>
        <taxon>Rhodobacterales</taxon>
        <taxon>Paracoccaceae</taxon>
        <taxon>Paracoccus</taxon>
    </lineage>
</organism>
<dbReference type="Proteomes" id="UP001589920">
    <property type="component" value="Unassembled WGS sequence"/>
</dbReference>
<comment type="pathway">
    <text evidence="1">Cofactor biosynthesis; pyrroloquinoline quinone biosynthesis.</text>
</comment>
<evidence type="ECO:0000256" key="1">
    <source>
        <dbReference type="ARBA" id="ARBA00004886"/>
    </source>
</evidence>
<evidence type="ECO:0000313" key="5">
    <source>
        <dbReference type="EMBL" id="MFC0811990.1"/>
    </source>
</evidence>
<comment type="caution">
    <text evidence="5">The sequence shown here is derived from an EMBL/GenBank/DDBJ whole genome shotgun (WGS) entry which is preliminary data.</text>
</comment>
<dbReference type="NCBIfam" id="TIGR03859">
    <property type="entry name" value="PQQ_PqqD"/>
    <property type="match status" value="1"/>
</dbReference>
<keyword evidence="6" id="KW-1185">Reference proteome</keyword>
<proteinExistence type="predicted"/>
<comment type="subunit">
    <text evidence="2">Monomer. Interacts with PqqE.</text>
</comment>
<evidence type="ECO:0000256" key="3">
    <source>
        <dbReference type="ARBA" id="ARBA00022905"/>
    </source>
</evidence>
<dbReference type="InterPro" id="IPR041881">
    <property type="entry name" value="PqqD_sf"/>
</dbReference>
<gene>
    <name evidence="5" type="primary">pqqD</name>
    <name evidence="5" type="ORF">ACFHYO_07665</name>
</gene>
<reference evidence="5 6" key="1">
    <citation type="submission" date="2024-09" db="EMBL/GenBank/DDBJ databases">
        <authorList>
            <person name="Sun Q."/>
            <person name="Mori K."/>
        </authorList>
    </citation>
    <scope>NUCLEOTIDE SEQUENCE [LARGE SCALE GENOMIC DNA]</scope>
    <source>
        <strain evidence="5 6">KCTC 42086</strain>
    </source>
</reference>